<dbReference type="Pfam" id="PF13432">
    <property type="entry name" value="TPR_16"/>
    <property type="match status" value="1"/>
</dbReference>
<dbReference type="Gene3D" id="1.25.40.10">
    <property type="entry name" value="Tetratricopeptide repeat domain"/>
    <property type="match status" value="1"/>
</dbReference>
<dbReference type="InterPro" id="IPR027417">
    <property type="entry name" value="P-loop_NTPase"/>
</dbReference>
<comment type="caution">
    <text evidence="3">The sequence shown here is derived from an EMBL/GenBank/DDBJ whole genome shotgun (WGS) entry which is preliminary data.</text>
</comment>
<dbReference type="PANTHER" id="PTHR34301">
    <property type="entry name" value="DNA-BINDING PROTEIN-RELATED"/>
    <property type="match status" value="1"/>
</dbReference>
<gene>
    <name evidence="3" type="ORF">IQ266_17500</name>
</gene>
<evidence type="ECO:0000313" key="3">
    <source>
        <dbReference type="EMBL" id="MBE9031531.1"/>
    </source>
</evidence>
<feature type="compositionally biased region" description="Basic and acidic residues" evidence="1">
    <location>
        <begin position="552"/>
        <end position="561"/>
    </location>
</feature>
<dbReference type="Proteomes" id="UP000625316">
    <property type="component" value="Unassembled WGS sequence"/>
</dbReference>
<dbReference type="SUPFAM" id="SSF52540">
    <property type="entry name" value="P-loop containing nucleoside triphosphate hydrolases"/>
    <property type="match status" value="1"/>
</dbReference>
<dbReference type="SUPFAM" id="SSF48452">
    <property type="entry name" value="TPR-like"/>
    <property type="match status" value="1"/>
</dbReference>
<dbReference type="InterPro" id="IPR041664">
    <property type="entry name" value="AAA_16"/>
</dbReference>
<feature type="region of interest" description="Disordered" evidence="1">
    <location>
        <begin position="540"/>
        <end position="561"/>
    </location>
</feature>
<dbReference type="Gene3D" id="3.40.50.300">
    <property type="entry name" value="P-loop containing nucleotide triphosphate hydrolases"/>
    <property type="match status" value="1"/>
</dbReference>
<evidence type="ECO:0000259" key="2">
    <source>
        <dbReference type="Pfam" id="PF13191"/>
    </source>
</evidence>
<evidence type="ECO:0000256" key="1">
    <source>
        <dbReference type="SAM" id="MobiDB-lite"/>
    </source>
</evidence>
<feature type="domain" description="Orc1-like AAA ATPase" evidence="2">
    <location>
        <begin position="23"/>
        <end position="172"/>
    </location>
</feature>
<proteinExistence type="predicted"/>
<organism evidence="3 4">
    <name type="scientific">Romeriopsis navalis LEGE 11480</name>
    <dbReference type="NCBI Taxonomy" id="2777977"/>
    <lineage>
        <taxon>Bacteria</taxon>
        <taxon>Bacillati</taxon>
        <taxon>Cyanobacteriota</taxon>
        <taxon>Cyanophyceae</taxon>
        <taxon>Leptolyngbyales</taxon>
        <taxon>Leptolyngbyaceae</taxon>
        <taxon>Romeriopsis</taxon>
        <taxon>Romeriopsis navalis</taxon>
    </lineage>
</organism>
<sequence length="561" mass="64494">MVMIASRKNPYIIGRPVSESDRFFDRENLFGFLTDTLPQAQVILLHGQRRIGKSSVLTQIPHQLAEEPYQFVVLSLEGKSQDPLAKVLHDLAIDIQADLNFPVNVPSVATLSANPDEFADHFLVEVQNHIQALHAEHRLVLLFDEFDTLGNYHPDAAATHLFPYLNRVIERHRFLHVIPVIGRRLKDLPTLLGLFRNAPTFEIGLINQRDTYELIMQPSREVIFYEDSALEAIWQLTAGHPYFTQVICFAIFSQAREDDWWQITDIDVERAVERAIELGEGGLAWFWDGLPIAERVFFSATAEVAEMRLKEGQTVEVKEGDPLALLEDSGVMLTDCLHNAQRNLLEWRYLTQIKRVTAAETVARSTYQITIELVRRWLIRRHGIKQEIWELQELEPDVKPDYENGRELRQQRSFYQAILAYEKVLLSNPNHISALFELAECLLATQAYSRAIELFERAYQVDLLRALDGLVRAHLGYAKILIDRDQLVEAEQSLDTVENLNSQPEVTAKLRQTIQAKRATPKRHEKSWGRFITDLRWNLLGGNPKSTENPDQESRDSDHPS</sequence>
<dbReference type="Pfam" id="PF13191">
    <property type="entry name" value="AAA_16"/>
    <property type="match status" value="1"/>
</dbReference>
<dbReference type="InterPro" id="IPR011990">
    <property type="entry name" value="TPR-like_helical_dom_sf"/>
</dbReference>
<name>A0A928Z3H6_9CYAN</name>
<accession>A0A928Z3H6</accession>
<evidence type="ECO:0000313" key="4">
    <source>
        <dbReference type="Proteomes" id="UP000625316"/>
    </source>
</evidence>
<dbReference type="PANTHER" id="PTHR34301:SF8">
    <property type="entry name" value="ATPASE DOMAIN-CONTAINING PROTEIN"/>
    <property type="match status" value="1"/>
</dbReference>
<dbReference type="AlphaFoldDB" id="A0A928Z3H6"/>
<reference evidence="3" key="1">
    <citation type="submission" date="2020-10" db="EMBL/GenBank/DDBJ databases">
        <authorList>
            <person name="Castelo-Branco R."/>
            <person name="Eusebio N."/>
            <person name="Adriana R."/>
            <person name="Vieira A."/>
            <person name="Brugerolle De Fraissinette N."/>
            <person name="Rezende De Castro R."/>
            <person name="Schneider M.P."/>
            <person name="Vasconcelos V."/>
            <person name="Leao P.N."/>
        </authorList>
    </citation>
    <scope>NUCLEOTIDE SEQUENCE</scope>
    <source>
        <strain evidence="3">LEGE 11480</strain>
    </source>
</reference>
<dbReference type="EMBL" id="JADEXQ010000067">
    <property type="protein sequence ID" value="MBE9031531.1"/>
    <property type="molecule type" value="Genomic_DNA"/>
</dbReference>
<protein>
    <submittedName>
        <fullName evidence="3">AAA family ATPase</fullName>
    </submittedName>
</protein>
<keyword evidence="4" id="KW-1185">Reference proteome</keyword>
<dbReference type="RefSeq" id="WP_264326359.1">
    <property type="nucleotide sequence ID" value="NZ_JADEXQ010000067.1"/>
</dbReference>